<evidence type="ECO:0000256" key="3">
    <source>
        <dbReference type="ARBA" id="ARBA00023065"/>
    </source>
</evidence>
<dbReference type="eggNOG" id="COG1527">
    <property type="taxonomic scope" value="Bacteria"/>
</dbReference>
<dbReference type="STRING" id="857293.CAAU_0423"/>
<sequence>MDLTYFAQSIARVKAMETKMLDKAKFEALIEAKDFNEAVRMLQDTVYSNYDMRDFEVGLKKALEDLYSEMGKISPSKEVVDFLAARYDAHNIKTLIKAKFSSFEYERLLYNIGTIPLDSLKLMIKDENFRDLPSTLRNCIEGAIGEYKANKNPQGIDITIDKGIIKYMFEIAEKSKLEYLIKIIKIIIDMTNIKAFIRIRVQDRERELFRKVFIEGGNIDIDHFLNSFNDSLDSFGNKIMHTEHFKWVKGGLEEYLKTNDLGSLEKYGDNYLIDFIKNSKFVSFGPDPLIAYILAKENEIRLLRIVLTGKKNNVAPDVIRERLRDIYV</sequence>
<dbReference type="PANTHER" id="PTHR38682">
    <property type="entry name" value="V-TYPE ATP SYNTHASE SUBUNIT C"/>
    <property type="match status" value="1"/>
</dbReference>
<evidence type="ECO:0000256" key="1">
    <source>
        <dbReference type="ARBA" id="ARBA00006709"/>
    </source>
</evidence>
<dbReference type="EC" id="3.6.3.14" evidence="4"/>
<dbReference type="RefSeq" id="WP_008907790.1">
    <property type="nucleotide sequence ID" value="NZ_CAKP01000019.1"/>
</dbReference>
<keyword evidence="2" id="KW-0813">Transport</keyword>
<gene>
    <name evidence="4" type="ORF">CAAU_0423</name>
</gene>
<dbReference type="SUPFAM" id="SSF103486">
    <property type="entry name" value="V-type ATP synthase subunit C"/>
    <property type="match status" value="1"/>
</dbReference>
<dbReference type="InterPro" id="IPR050873">
    <property type="entry name" value="V-ATPase_V0D/AC39_subunit"/>
</dbReference>
<evidence type="ECO:0000313" key="5">
    <source>
        <dbReference type="Proteomes" id="UP000007652"/>
    </source>
</evidence>
<dbReference type="GO" id="GO:0016787">
    <property type="term" value="F:hydrolase activity"/>
    <property type="evidence" value="ECO:0007669"/>
    <property type="project" value="UniProtKB-KW"/>
</dbReference>
<organism evidence="4 5">
    <name type="scientific">Caloramator australicus RC3</name>
    <dbReference type="NCBI Taxonomy" id="857293"/>
    <lineage>
        <taxon>Bacteria</taxon>
        <taxon>Bacillati</taxon>
        <taxon>Bacillota</taxon>
        <taxon>Clostridia</taxon>
        <taxon>Eubacteriales</taxon>
        <taxon>Clostridiaceae</taxon>
        <taxon>Caloramator</taxon>
    </lineage>
</organism>
<dbReference type="InterPro" id="IPR044911">
    <property type="entry name" value="V-type_ATPase_csu/dsu_dom_3"/>
</dbReference>
<dbReference type="Proteomes" id="UP000007652">
    <property type="component" value="Unassembled WGS sequence"/>
</dbReference>
<protein>
    <submittedName>
        <fullName evidence="4">V-type ATP synthase subunit C</fullName>
        <ecNumber evidence="4">3.6.3.14</ecNumber>
    </submittedName>
</protein>
<comment type="caution">
    <text evidence="4">The sequence shown here is derived from an EMBL/GenBank/DDBJ whole genome shotgun (WGS) entry which is preliminary data.</text>
</comment>
<dbReference type="InterPro" id="IPR035067">
    <property type="entry name" value="V-type_ATPase_csu/dsu"/>
</dbReference>
<proteinExistence type="inferred from homology"/>
<comment type="similarity">
    <text evidence="1">Belongs to the V-ATPase V0D/AC39 subunit family.</text>
</comment>
<evidence type="ECO:0000313" key="4">
    <source>
        <dbReference type="EMBL" id="CCC58072.1"/>
    </source>
</evidence>
<dbReference type="EMBL" id="CAKP01000019">
    <property type="protein sequence ID" value="CCC58072.1"/>
    <property type="molecule type" value="Genomic_DNA"/>
</dbReference>
<dbReference type="PANTHER" id="PTHR38682:SF1">
    <property type="entry name" value="V-TYPE ATP SYNTHASE SUBUNIT C"/>
    <property type="match status" value="1"/>
</dbReference>
<evidence type="ECO:0000256" key="2">
    <source>
        <dbReference type="ARBA" id="ARBA00022448"/>
    </source>
</evidence>
<dbReference type="AlphaFoldDB" id="G0V4N2"/>
<dbReference type="GO" id="GO:0046961">
    <property type="term" value="F:proton-transporting ATPase activity, rotational mechanism"/>
    <property type="evidence" value="ECO:0007669"/>
    <property type="project" value="InterPro"/>
</dbReference>
<dbReference type="Pfam" id="PF01992">
    <property type="entry name" value="vATP-synt_AC39"/>
    <property type="match status" value="1"/>
</dbReference>
<dbReference type="Gene3D" id="1.20.1690.10">
    <property type="entry name" value="V-type ATP synthase subunit C domain"/>
    <property type="match status" value="2"/>
</dbReference>
<name>G0V4N2_9CLOT</name>
<reference evidence="4 5" key="1">
    <citation type="journal article" date="2011" name="J. Bacteriol.">
        <title>Draft genome sequence of Caloramator australicus strain RC3T, a thermoanaerobe from the Great Artesian Basin of Australia.</title>
        <authorList>
            <person name="Ogg C.D."/>
            <person name="Patel B.K.C."/>
        </authorList>
    </citation>
    <scope>NUCLEOTIDE SEQUENCE [LARGE SCALE GENOMIC DNA]</scope>
    <source>
        <strain evidence="4 5">RC3</strain>
    </source>
</reference>
<keyword evidence="5" id="KW-1185">Reference proteome</keyword>
<dbReference type="OrthoDB" id="1653at2"/>
<dbReference type="Gene3D" id="1.10.132.50">
    <property type="entry name" value="ATP synthase (C/AC39) subunit, domain 3"/>
    <property type="match status" value="1"/>
</dbReference>
<keyword evidence="3" id="KW-0406">Ion transport</keyword>
<dbReference type="InterPro" id="IPR002843">
    <property type="entry name" value="ATPase_V0-cplx_csu/dsu"/>
</dbReference>
<keyword evidence="4" id="KW-0378">Hydrolase</keyword>
<dbReference type="NCBIfam" id="NF002266">
    <property type="entry name" value="PRK01198.1-2"/>
    <property type="match status" value="1"/>
</dbReference>
<accession>G0V4N2</accession>
<dbReference type="InterPro" id="IPR036079">
    <property type="entry name" value="ATPase_csu/dsu_sf"/>
</dbReference>